<keyword evidence="3" id="KW-1185">Reference proteome</keyword>
<protein>
    <recommendedName>
        <fullName evidence="4">PRTRC system protein E</fullName>
    </recommendedName>
</protein>
<evidence type="ECO:0000256" key="1">
    <source>
        <dbReference type="SAM" id="MobiDB-lite"/>
    </source>
</evidence>
<reference evidence="2 3" key="1">
    <citation type="submission" date="2022-07" db="EMBL/GenBank/DDBJ databases">
        <title>Photobacterium pectinilyticum sp. nov., a marine bacterium isolated from surface seawater of Qingdao offshore.</title>
        <authorList>
            <person name="Wang X."/>
        </authorList>
    </citation>
    <scope>NUCLEOTIDE SEQUENCE [LARGE SCALE GENOMIC DNA]</scope>
    <source>
        <strain evidence="2 3">ZSDE20</strain>
    </source>
</reference>
<feature type="region of interest" description="Disordered" evidence="1">
    <location>
        <begin position="108"/>
        <end position="154"/>
    </location>
</feature>
<evidence type="ECO:0000313" key="2">
    <source>
        <dbReference type="EMBL" id="MCQ1058372.1"/>
    </source>
</evidence>
<proteinExistence type="predicted"/>
<sequence>MSNEPMTNPIWATVEVLKQSELNEATFRVMLVDGQPKAVIQFNRDGATPKDSDAVRQLRAALAMPLVVEGEDLDGQIAEGLAHLQETLVEVASQIPAEELAKKVKAKAAEKPKAKTKATVKPKAASTAKPTAKATPASNKANVEETTIPATPTAPVDIFSSDAFSL</sequence>
<feature type="compositionally biased region" description="Low complexity" evidence="1">
    <location>
        <begin position="121"/>
        <end position="154"/>
    </location>
</feature>
<evidence type="ECO:0008006" key="4">
    <source>
        <dbReference type="Google" id="ProtNLM"/>
    </source>
</evidence>
<dbReference type="EMBL" id="JANEYT010000018">
    <property type="protein sequence ID" value="MCQ1058372.1"/>
    <property type="molecule type" value="Genomic_DNA"/>
</dbReference>
<name>A0ABT1N0W6_9GAMM</name>
<accession>A0ABT1N0W6</accession>
<dbReference type="RefSeq" id="WP_255042248.1">
    <property type="nucleotide sequence ID" value="NZ_JANEYT010000018.1"/>
</dbReference>
<dbReference type="Proteomes" id="UP001524460">
    <property type="component" value="Unassembled WGS sequence"/>
</dbReference>
<organism evidence="2 3">
    <name type="scientific">Photobacterium pectinilyticum</name>
    <dbReference type="NCBI Taxonomy" id="2906793"/>
    <lineage>
        <taxon>Bacteria</taxon>
        <taxon>Pseudomonadati</taxon>
        <taxon>Pseudomonadota</taxon>
        <taxon>Gammaproteobacteria</taxon>
        <taxon>Vibrionales</taxon>
        <taxon>Vibrionaceae</taxon>
        <taxon>Photobacterium</taxon>
    </lineage>
</organism>
<comment type="caution">
    <text evidence="2">The sequence shown here is derived from an EMBL/GenBank/DDBJ whole genome shotgun (WGS) entry which is preliminary data.</text>
</comment>
<gene>
    <name evidence="2" type="ORF">NHN17_09910</name>
</gene>
<evidence type="ECO:0000313" key="3">
    <source>
        <dbReference type="Proteomes" id="UP001524460"/>
    </source>
</evidence>